<sequence length="323" mass="37875">MGNIIPFPNLRKRLLEKGLEALKEEKYQDALYFLTEAQKLGTKESEVELSIILCLFEMGEWEEAKQRCQHLLWKKQEVTDIELLQLYLSILIHLEQYAEADEMLETALQDKKLHPHEREQLLQLLRFSRKMRSSFSASSNEEIEQLLQSKRIEDQLKAIQRLENEHIVPLLPMLKQYLANEDNHPMAKTMLLRLLTAKKVSEELVIHKFGKIMTIIPEQLNEAIETQFATDILQKLERTLGSDSPSLYETASHVWMRYIYTLYPFAPLPVSEETWIAALHLSACRLQGIEMTITEIAERYHVCEQEVTQLCEKLYEIEEISFI</sequence>
<proteinExistence type="predicted"/>
<dbReference type="AlphaFoldDB" id="A0ABD5ISX6"/>
<reference evidence="1 2" key="1">
    <citation type="submission" date="2023-03" db="EMBL/GenBank/DDBJ databases">
        <title>Bacillus Genome Sequencing.</title>
        <authorList>
            <person name="Dunlap C."/>
        </authorList>
    </citation>
    <scope>NUCLEOTIDE SEQUENCE [LARGE SCALE GENOMIC DNA]</scope>
    <source>
        <strain evidence="1 2">NRS-38</strain>
    </source>
</reference>
<dbReference type="Proteomes" id="UP001339962">
    <property type="component" value="Unassembled WGS sequence"/>
</dbReference>
<evidence type="ECO:0000313" key="1">
    <source>
        <dbReference type="EMBL" id="MED5051056.1"/>
    </source>
</evidence>
<comment type="caution">
    <text evidence="1">The sequence shown here is derived from an EMBL/GenBank/DDBJ whole genome shotgun (WGS) entry which is preliminary data.</text>
</comment>
<protein>
    <submittedName>
        <fullName evidence="1">Tetratricopeptide repeat protein</fullName>
    </submittedName>
</protein>
<dbReference type="Gene3D" id="1.25.40.10">
    <property type="entry name" value="Tetratricopeptide repeat domain"/>
    <property type="match status" value="1"/>
</dbReference>
<dbReference type="SUPFAM" id="SSF48452">
    <property type="entry name" value="TPR-like"/>
    <property type="match status" value="1"/>
</dbReference>
<dbReference type="InterPro" id="IPR011990">
    <property type="entry name" value="TPR-like_helical_dom_sf"/>
</dbReference>
<dbReference type="SUPFAM" id="SSF116965">
    <property type="entry name" value="Hypothetical protein MPN330"/>
    <property type="match status" value="1"/>
</dbReference>
<dbReference type="RefSeq" id="WP_044742950.1">
    <property type="nucleotide sequence ID" value="NZ_JAHSSG010000001.1"/>
</dbReference>
<dbReference type="EMBL" id="JARTLI010000004">
    <property type="protein sequence ID" value="MED5051056.1"/>
    <property type="molecule type" value="Genomic_DNA"/>
</dbReference>
<organism evidence="1 2">
    <name type="scientific">Anoxybacteroides rupiense</name>
    <dbReference type="NCBI Taxonomy" id="311460"/>
    <lineage>
        <taxon>Bacteria</taxon>
        <taxon>Bacillati</taxon>
        <taxon>Bacillota</taxon>
        <taxon>Bacilli</taxon>
        <taxon>Bacillales</taxon>
        <taxon>Anoxybacillaceae</taxon>
        <taxon>Anoxybacteroides</taxon>
    </lineage>
</organism>
<gene>
    <name evidence="1" type="ORF">P9850_04100</name>
</gene>
<accession>A0ABD5ISX6</accession>
<name>A0ABD5ISX6_9BACL</name>
<evidence type="ECO:0000313" key="2">
    <source>
        <dbReference type="Proteomes" id="UP001339962"/>
    </source>
</evidence>